<evidence type="ECO:0000256" key="2">
    <source>
        <dbReference type="ARBA" id="ARBA00022448"/>
    </source>
</evidence>
<evidence type="ECO:0000256" key="4">
    <source>
        <dbReference type="ARBA" id="ARBA00022692"/>
    </source>
</evidence>
<evidence type="ECO:0000313" key="10">
    <source>
        <dbReference type="EMBL" id="MFI6498499.1"/>
    </source>
</evidence>
<dbReference type="EMBL" id="JBITGY010000003">
    <property type="protein sequence ID" value="MFI6498499.1"/>
    <property type="molecule type" value="Genomic_DNA"/>
</dbReference>
<keyword evidence="2 7" id="KW-0813">Transport</keyword>
<dbReference type="SUPFAM" id="SSF161098">
    <property type="entry name" value="MetI-like"/>
    <property type="match status" value="1"/>
</dbReference>
<dbReference type="InterPro" id="IPR000515">
    <property type="entry name" value="MetI-like"/>
</dbReference>
<comment type="similarity">
    <text evidence="7">Belongs to the binding-protein-dependent transport system permease family.</text>
</comment>
<keyword evidence="11" id="KW-1185">Reference proteome</keyword>
<proteinExistence type="inferred from homology"/>
<evidence type="ECO:0000313" key="11">
    <source>
        <dbReference type="Proteomes" id="UP001612741"/>
    </source>
</evidence>
<reference evidence="10 11" key="1">
    <citation type="submission" date="2024-10" db="EMBL/GenBank/DDBJ databases">
        <title>The Natural Products Discovery Center: Release of the First 8490 Sequenced Strains for Exploring Actinobacteria Biosynthetic Diversity.</title>
        <authorList>
            <person name="Kalkreuter E."/>
            <person name="Kautsar S.A."/>
            <person name="Yang D."/>
            <person name="Bader C.D."/>
            <person name="Teijaro C.N."/>
            <person name="Fluegel L."/>
            <person name="Davis C.M."/>
            <person name="Simpson J.R."/>
            <person name="Lauterbach L."/>
            <person name="Steele A.D."/>
            <person name="Gui C."/>
            <person name="Meng S."/>
            <person name="Li G."/>
            <person name="Viehrig K."/>
            <person name="Ye F."/>
            <person name="Su P."/>
            <person name="Kiefer A.F."/>
            <person name="Nichols A."/>
            <person name="Cepeda A.J."/>
            <person name="Yan W."/>
            <person name="Fan B."/>
            <person name="Jiang Y."/>
            <person name="Adhikari A."/>
            <person name="Zheng C.-J."/>
            <person name="Schuster L."/>
            <person name="Cowan T.M."/>
            <person name="Smanski M.J."/>
            <person name="Chevrette M.G."/>
            <person name="De Carvalho L.P.S."/>
            <person name="Shen B."/>
        </authorList>
    </citation>
    <scope>NUCLEOTIDE SEQUENCE [LARGE SCALE GENOMIC DNA]</scope>
    <source>
        <strain evidence="10 11">NPDC050545</strain>
    </source>
</reference>
<keyword evidence="5 7" id="KW-1133">Transmembrane helix</keyword>
<keyword evidence="6 7" id="KW-0472">Membrane</keyword>
<evidence type="ECO:0000256" key="3">
    <source>
        <dbReference type="ARBA" id="ARBA00022475"/>
    </source>
</evidence>
<gene>
    <name evidence="10" type="ORF">ACIBG2_13985</name>
</gene>
<comment type="caution">
    <text evidence="10">The sequence shown here is derived from an EMBL/GenBank/DDBJ whole genome shotgun (WGS) entry which is preliminary data.</text>
</comment>
<evidence type="ECO:0000256" key="8">
    <source>
        <dbReference type="SAM" id="MobiDB-lite"/>
    </source>
</evidence>
<dbReference type="Gene3D" id="1.10.3720.10">
    <property type="entry name" value="MetI-like"/>
    <property type="match status" value="1"/>
</dbReference>
<evidence type="ECO:0000256" key="6">
    <source>
        <dbReference type="ARBA" id="ARBA00023136"/>
    </source>
</evidence>
<keyword evidence="3" id="KW-1003">Cell membrane</keyword>
<keyword evidence="4 7" id="KW-0812">Transmembrane</keyword>
<dbReference type="Pfam" id="PF00528">
    <property type="entry name" value="BPD_transp_1"/>
    <property type="match status" value="1"/>
</dbReference>
<sequence length="340" mass="37415">MTDTSTIARGGGHRASASARRAKKPPRRSSGLPPRFVPYALLLPGLLVIAVLLLYPLYQMVDMSFRKVGLRQIRPKNPLPAEFVGADNYTAALQSDLFGVSVRNTLLFAVITVALTLILGTLVGLLLHKLGPKMSTTVIVGTMAAWAVPPTSAAVVWKWLFDADSGVVNWTLNLLPDWFSNLVFGRADWSGVPWLNDPTDIYFVLILTVVWASFPFIGVSILAGLKSIPSELYEAARVDGSTAFQTFRKITFPLLRPVFSVLVVLSIIWDFKVFTQLFILAGGTNMPREAFNFSVWSYIEAFNPPPDMGLGSAIAVVLTVILLLITFVYVRQIVKTEDVR</sequence>
<evidence type="ECO:0000259" key="9">
    <source>
        <dbReference type="PROSITE" id="PS50928"/>
    </source>
</evidence>
<dbReference type="Proteomes" id="UP001612741">
    <property type="component" value="Unassembled WGS sequence"/>
</dbReference>
<feature type="transmembrane region" description="Helical" evidence="7">
    <location>
        <begin position="139"/>
        <end position="160"/>
    </location>
</feature>
<feature type="transmembrane region" description="Helical" evidence="7">
    <location>
        <begin position="201"/>
        <end position="225"/>
    </location>
</feature>
<evidence type="ECO:0000256" key="5">
    <source>
        <dbReference type="ARBA" id="ARBA00022989"/>
    </source>
</evidence>
<feature type="transmembrane region" description="Helical" evidence="7">
    <location>
        <begin position="258"/>
        <end position="281"/>
    </location>
</feature>
<evidence type="ECO:0000256" key="7">
    <source>
        <dbReference type="RuleBase" id="RU363032"/>
    </source>
</evidence>
<dbReference type="InterPro" id="IPR050809">
    <property type="entry name" value="UgpAE/MalFG_permease"/>
</dbReference>
<comment type="subcellular location">
    <subcellularLocation>
        <location evidence="1 7">Cell membrane</location>
        <topology evidence="1 7">Multi-pass membrane protein</topology>
    </subcellularLocation>
</comment>
<dbReference type="PANTHER" id="PTHR43227:SF8">
    <property type="entry name" value="DIACETYLCHITOBIOSE UPTAKE SYSTEM PERMEASE PROTEIN DASB"/>
    <property type="match status" value="1"/>
</dbReference>
<dbReference type="PROSITE" id="PS50928">
    <property type="entry name" value="ABC_TM1"/>
    <property type="match status" value="1"/>
</dbReference>
<feature type="transmembrane region" description="Helical" evidence="7">
    <location>
        <begin position="310"/>
        <end position="330"/>
    </location>
</feature>
<organism evidence="10 11">
    <name type="scientific">Nonomuraea typhae</name>
    <dbReference type="NCBI Taxonomy" id="2603600"/>
    <lineage>
        <taxon>Bacteria</taxon>
        <taxon>Bacillati</taxon>
        <taxon>Actinomycetota</taxon>
        <taxon>Actinomycetes</taxon>
        <taxon>Streptosporangiales</taxon>
        <taxon>Streptosporangiaceae</taxon>
        <taxon>Nonomuraea</taxon>
    </lineage>
</organism>
<dbReference type="PANTHER" id="PTHR43227">
    <property type="entry name" value="BLL4140 PROTEIN"/>
    <property type="match status" value="1"/>
</dbReference>
<dbReference type="InterPro" id="IPR035906">
    <property type="entry name" value="MetI-like_sf"/>
</dbReference>
<accession>A0ABW7YVL5</accession>
<name>A0ABW7YVL5_9ACTN</name>
<feature type="transmembrane region" description="Helical" evidence="7">
    <location>
        <begin position="36"/>
        <end position="58"/>
    </location>
</feature>
<dbReference type="CDD" id="cd06261">
    <property type="entry name" value="TM_PBP2"/>
    <property type="match status" value="1"/>
</dbReference>
<feature type="transmembrane region" description="Helical" evidence="7">
    <location>
        <begin position="106"/>
        <end position="127"/>
    </location>
</feature>
<feature type="region of interest" description="Disordered" evidence="8">
    <location>
        <begin position="1"/>
        <end position="30"/>
    </location>
</feature>
<protein>
    <submittedName>
        <fullName evidence="10">Carbohydrate ABC transporter permease</fullName>
    </submittedName>
</protein>
<evidence type="ECO:0000256" key="1">
    <source>
        <dbReference type="ARBA" id="ARBA00004651"/>
    </source>
</evidence>
<feature type="domain" description="ABC transmembrane type-1" evidence="9">
    <location>
        <begin position="102"/>
        <end position="329"/>
    </location>
</feature>
<dbReference type="RefSeq" id="WP_397081743.1">
    <property type="nucleotide sequence ID" value="NZ_JBITGY010000003.1"/>
</dbReference>